<dbReference type="InterPro" id="IPR001789">
    <property type="entry name" value="Sig_transdc_resp-reg_receiver"/>
</dbReference>
<evidence type="ECO:0000256" key="2">
    <source>
        <dbReference type="ARBA" id="ARBA00012528"/>
    </source>
</evidence>
<comment type="cofactor">
    <cofactor evidence="1">
        <name>Mg(2+)</name>
        <dbReference type="ChEBI" id="CHEBI:18420"/>
    </cofactor>
</comment>
<dbReference type="GO" id="GO:0052621">
    <property type="term" value="F:diguanylate cyclase activity"/>
    <property type="evidence" value="ECO:0007669"/>
    <property type="project" value="UniProtKB-EC"/>
</dbReference>
<dbReference type="SMART" id="SM00267">
    <property type="entry name" value="GGDEF"/>
    <property type="match status" value="1"/>
</dbReference>
<dbReference type="RefSeq" id="WP_304994221.1">
    <property type="nucleotide sequence ID" value="NZ_CP101717.1"/>
</dbReference>
<dbReference type="CDD" id="cd00156">
    <property type="entry name" value="REC"/>
    <property type="match status" value="1"/>
</dbReference>
<dbReference type="Gene3D" id="3.40.50.2300">
    <property type="match status" value="2"/>
</dbReference>
<dbReference type="PANTHER" id="PTHR45138:SF9">
    <property type="entry name" value="DIGUANYLATE CYCLASE DGCM-RELATED"/>
    <property type="match status" value="1"/>
</dbReference>
<proteinExistence type="predicted"/>
<dbReference type="PROSITE" id="PS50887">
    <property type="entry name" value="GGDEF"/>
    <property type="match status" value="1"/>
</dbReference>
<dbReference type="GO" id="GO:0043709">
    <property type="term" value="P:cell adhesion involved in single-species biofilm formation"/>
    <property type="evidence" value="ECO:0007669"/>
    <property type="project" value="TreeGrafter"/>
</dbReference>
<evidence type="ECO:0000259" key="5">
    <source>
        <dbReference type="PROSITE" id="PS50110"/>
    </source>
</evidence>
<feature type="domain" description="Response regulatory" evidence="5">
    <location>
        <begin position="251"/>
        <end position="367"/>
    </location>
</feature>
<dbReference type="EMBL" id="CP101717">
    <property type="protein sequence ID" value="WLD56935.1"/>
    <property type="molecule type" value="Genomic_DNA"/>
</dbReference>
<keyword evidence="7" id="KW-0548">Nucleotidyltransferase</keyword>
<dbReference type="InterPro" id="IPR043128">
    <property type="entry name" value="Rev_trsase/Diguanyl_cyclase"/>
</dbReference>
<dbReference type="GO" id="GO:1902201">
    <property type="term" value="P:negative regulation of bacterial-type flagellum-dependent cell motility"/>
    <property type="evidence" value="ECO:0007669"/>
    <property type="project" value="TreeGrafter"/>
</dbReference>
<dbReference type="InterPro" id="IPR050469">
    <property type="entry name" value="Diguanylate_Cyclase"/>
</dbReference>
<name>A0AB38YCD5_9GAMM</name>
<comment type="catalytic activity">
    <reaction evidence="3">
        <text>2 GTP = 3',3'-c-di-GMP + 2 diphosphate</text>
        <dbReference type="Rhea" id="RHEA:24898"/>
        <dbReference type="ChEBI" id="CHEBI:33019"/>
        <dbReference type="ChEBI" id="CHEBI:37565"/>
        <dbReference type="ChEBI" id="CHEBI:58805"/>
        <dbReference type="EC" id="2.7.7.65"/>
    </reaction>
</comment>
<dbReference type="Pfam" id="PF00072">
    <property type="entry name" value="Response_reg"/>
    <property type="match status" value="1"/>
</dbReference>
<sequence length="538" mass="60879">MTELRNEKQMVKELQRHFGRRVISDARGLVDQWYGLRTQQWQEDWFTVFCSRLLRLEKSAQRYDQPDIAVLAAAVRGLVNNCSASRAPQSNVIAELADYISQLTQLAARHSDSKVPGKAAFIRQDVYVAIEQPEMAQAVVQQLLSFGIQAELTPDPESLQKARAYRRPLAILIDMNFHGVDGGFNLIRELQHDQAHKIPVIFYHKEVPSIMQRLQAMRVGGKGFIDNDLSLMRVVERLERDAHTIVPDPYRVLIVDDSKTQSMHAGHTLNAVGIITQAVLDPMTLFEHIDEFRPDMILMDMYMPQCNGVELATVLRQQPQYDRLPIIFLSAEEDVAKQMAALAEGGDDFLTKPVRPEILVATVQHRCKRNRAIRTWMERDSLTGLYDHSHILQRLQVEVQKAERQKSPLSFVMIDLDKFKTVNDTYGHPVGDRVLKSLSLLLRQRLRKTDIIGRYGGEEFVVIMPETPGTDAALVMQDMLQAFIEVRHPVGEGDINCSFSVGVAELLSGEAVSSLSVRADEALYTAKENGRSRIELAS</sequence>
<dbReference type="CDD" id="cd01949">
    <property type="entry name" value="GGDEF"/>
    <property type="match status" value="1"/>
</dbReference>
<protein>
    <recommendedName>
        <fullName evidence="2">diguanylate cyclase</fullName>
        <ecNumber evidence="2">2.7.7.65</ecNumber>
    </recommendedName>
</protein>
<dbReference type="SUPFAM" id="SSF52172">
    <property type="entry name" value="CheY-like"/>
    <property type="match status" value="2"/>
</dbReference>
<dbReference type="SUPFAM" id="SSF55073">
    <property type="entry name" value="Nucleotide cyclase"/>
    <property type="match status" value="1"/>
</dbReference>
<dbReference type="GO" id="GO:0000160">
    <property type="term" value="P:phosphorelay signal transduction system"/>
    <property type="evidence" value="ECO:0007669"/>
    <property type="project" value="InterPro"/>
</dbReference>
<accession>A0AB38YCD5</accession>
<keyword evidence="4" id="KW-0597">Phosphoprotein</keyword>
<dbReference type="InterPro" id="IPR029787">
    <property type="entry name" value="Nucleotide_cyclase"/>
</dbReference>
<dbReference type="NCBIfam" id="TIGR00254">
    <property type="entry name" value="GGDEF"/>
    <property type="match status" value="1"/>
</dbReference>
<dbReference type="InterPro" id="IPR000160">
    <property type="entry name" value="GGDEF_dom"/>
</dbReference>
<keyword evidence="7" id="KW-0808">Transferase</keyword>
<dbReference type="FunFam" id="3.30.70.270:FF:000001">
    <property type="entry name" value="Diguanylate cyclase domain protein"/>
    <property type="match status" value="1"/>
</dbReference>
<evidence type="ECO:0000259" key="6">
    <source>
        <dbReference type="PROSITE" id="PS50887"/>
    </source>
</evidence>
<dbReference type="Pfam" id="PF00990">
    <property type="entry name" value="GGDEF"/>
    <property type="match status" value="1"/>
</dbReference>
<feature type="domain" description="GGDEF" evidence="6">
    <location>
        <begin position="407"/>
        <end position="538"/>
    </location>
</feature>
<evidence type="ECO:0000256" key="3">
    <source>
        <dbReference type="ARBA" id="ARBA00034247"/>
    </source>
</evidence>
<reference evidence="7" key="1">
    <citation type="submission" date="2022-07" db="EMBL/GenBank/DDBJ databases">
        <title>Complete genome sequence of Salinispirillum sp. LH10-3-1 capable of multiple carbohydrate inversion isolated from a soda lake.</title>
        <authorList>
            <person name="Liu J."/>
            <person name="Zhai Y."/>
            <person name="Zhang H."/>
            <person name="Yang H."/>
            <person name="Qu J."/>
            <person name="Li J."/>
        </authorList>
    </citation>
    <scope>NUCLEOTIDE SEQUENCE</scope>
    <source>
        <strain evidence="7">LH 10-3-1</strain>
    </source>
</reference>
<dbReference type="PROSITE" id="PS50110">
    <property type="entry name" value="RESPONSE_REGULATORY"/>
    <property type="match status" value="1"/>
</dbReference>
<organism evidence="7">
    <name type="scientific">Salinispirillum sp. LH 10-3-1</name>
    <dbReference type="NCBI Taxonomy" id="2952525"/>
    <lineage>
        <taxon>Bacteria</taxon>
        <taxon>Pseudomonadati</taxon>
        <taxon>Pseudomonadota</taxon>
        <taxon>Gammaproteobacteria</taxon>
        <taxon>Oceanospirillales</taxon>
        <taxon>Saccharospirillaceae</taxon>
        <taxon>Salinispirillum</taxon>
    </lineage>
</organism>
<dbReference type="PANTHER" id="PTHR45138">
    <property type="entry name" value="REGULATORY COMPONENTS OF SENSORY TRANSDUCTION SYSTEM"/>
    <property type="match status" value="1"/>
</dbReference>
<evidence type="ECO:0000256" key="1">
    <source>
        <dbReference type="ARBA" id="ARBA00001946"/>
    </source>
</evidence>
<dbReference type="Gene3D" id="3.30.70.270">
    <property type="match status" value="1"/>
</dbReference>
<feature type="modified residue" description="4-aspartylphosphate" evidence="4">
    <location>
        <position position="300"/>
    </location>
</feature>
<gene>
    <name evidence="7" type="ORF">NFC81_09350</name>
</gene>
<dbReference type="GO" id="GO:0005886">
    <property type="term" value="C:plasma membrane"/>
    <property type="evidence" value="ECO:0007669"/>
    <property type="project" value="TreeGrafter"/>
</dbReference>
<evidence type="ECO:0000313" key="7">
    <source>
        <dbReference type="EMBL" id="WLD56935.1"/>
    </source>
</evidence>
<dbReference type="InterPro" id="IPR011006">
    <property type="entry name" value="CheY-like_superfamily"/>
</dbReference>
<dbReference type="SMART" id="SM00448">
    <property type="entry name" value="REC"/>
    <property type="match status" value="2"/>
</dbReference>
<dbReference type="EC" id="2.7.7.65" evidence="2"/>
<evidence type="ECO:0000256" key="4">
    <source>
        <dbReference type="PROSITE-ProRule" id="PRU00169"/>
    </source>
</evidence>
<dbReference type="AlphaFoldDB" id="A0AB38YCD5"/>